<dbReference type="OrthoDB" id="608866at2759"/>
<dbReference type="Pfam" id="PF00249">
    <property type="entry name" value="Myb_DNA-binding"/>
    <property type="match status" value="1"/>
</dbReference>
<dbReference type="PROSITE" id="PS50090">
    <property type="entry name" value="MYB_LIKE"/>
    <property type="match status" value="1"/>
</dbReference>
<dbReference type="Gene3D" id="1.10.10.60">
    <property type="entry name" value="Homeodomain-like"/>
    <property type="match status" value="1"/>
</dbReference>
<comment type="subcellular location">
    <subcellularLocation>
        <location evidence="1">Nucleus</location>
    </subcellularLocation>
</comment>
<dbReference type="PANTHER" id="PTHR46993">
    <property type="entry name" value="MYB TRANSCRIPTION FACTOR"/>
    <property type="match status" value="1"/>
</dbReference>
<dbReference type="KEGG" id="dzi:111281160"/>
<dbReference type="CDD" id="cd11660">
    <property type="entry name" value="SANT_TRF"/>
    <property type="match status" value="1"/>
</dbReference>
<dbReference type="PANTHER" id="PTHR46993:SF6">
    <property type="entry name" value="MYB TRANSCRIPTION FACTOR"/>
    <property type="match status" value="1"/>
</dbReference>
<dbReference type="SUPFAM" id="SSF46689">
    <property type="entry name" value="Homeodomain-like"/>
    <property type="match status" value="1"/>
</dbReference>
<dbReference type="SMART" id="SM00717">
    <property type="entry name" value="SANT"/>
    <property type="match status" value="1"/>
</dbReference>
<keyword evidence="6" id="KW-1185">Reference proteome</keyword>
<dbReference type="InterPro" id="IPR001005">
    <property type="entry name" value="SANT/Myb"/>
</dbReference>
<protein>
    <submittedName>
        <fullName evidence="7">Uncharacterized protein LOC111281160 isoform X1</fullName>
    </submittedName>
</protein>
<evidence type="ECO:0000256" key="1">
    <source>
        <dbReference type="ARBA" id="ARBA00004123"/>
    </source>
</evidence>
<dbReference type="GO" id="GO:0005634">
    <property type="term" value="C:nucleus"/>
    <property type="evidence" value="ECO:0007669"/>
    <property type="project" value="UniProtKB-SubCell"/>
</dbReference>
<evidence type="ECO:0000256" key="3">
    <source>
        <dbReference type="SAM" id="MobiDB-lite"/>
    </source>
</evidence>
<evidence type="ECO:0000313" key="6">
    <source>
        <dbReference type="Proteomes" id="UP000515121"/>
    </source>
</evidence>
<evidence type="ECO:0000313" key="7">
    <source>
        <dbReference type="RefSeq" id="XP_022724532.1"/>
    </source>
</evidence>
<dbReference type="InterPro" id="IPR017930">
    <property type="entry name" value="Myb_dom"/>
</dbReference>
<reference evidence="7" key="1">
    <citation type="submission" date="2025-08" db="UniProtKB">
        <authorList>
            <consortium name="RefSeq"/>
        </authorList>
    </citation>
    <scope>IDENTIFICATION</scope>
    <source>
        <tissue evidence="7">Fruit stalk</tissue>
    </source>
</reference>
<evidence type="ECO:0000259" key="4">
    <source>
        <dbReference type="PROSITE" id="PS50090"/>
    </source>
</evidence>
<gene>
    <name evidence="7" type="primary">LOC111281160</name>
</gene>
<accession>A0A6P5XAA6</accession>
<feature type="domain" description="Myb-like" evidence="4">
    <location>
        <begin position="618"/>
        <end position="672"/>
    </location>
</feature>
<evidence type="ECO:0000259" key="5">
    <source>
        <dbReference type="PROSITE" id="PS51294"/>
    </source>
</evidence>
<dbReference type="RefSeq" id="XP_022724532.1">
    <property type="nucleotide sequence ID" value="XM_022868797.1"/>
</dbReference>
<feature type="domain" description="HTH myb-type" evidence="5">
    <location>
        <begin position="625"/>
        <end position="674"/>
    </location>
</feature>
<proteinExistence type="predicted"/>
<dbReference type="AlphaFoldDB" id="A0A6P5XAA6"/>
<dbReference type="PROSITE" id="PS51294">
    <property type="entry name" value="HTH_MYB"/>
    <property type="match status" value="1"/>
</dbReference>
<organism evidence="6 7">
    <name type="scientific">Durio zibethinus</name>
    <name type="common">Durian</name>
    <dbReference type="NCBI Taxonomy" id="66656"/>
    <lineage>
        <taxon>Eukaryota</taxon>
        <taxon>Viridiplantae</taxon>
        <taxon>Streptophyta</taxon>
        <taxon>Embryophyta</taxon>
        <taxon>Tracheophyta</taxon>
        <taxon>Spermatophyta</taxon>
        <taxon>Magnoliopsida</taxon>
        <taxon>eudicotyledons</taxon>
        <taxon>Gunneridae</taxon>
        <taxon>Pentapetalae</taxon>
        <taxon>rosids</taxon>
        <taxon>malvids</taxon>
        <taxon>Malvales</taxon>
        <taxon>Malvaceae</taxon>
        <taxon>Helicteroideae</taxon>
        <taxon>Durio</taxon>
    </lineage>
</organism>
<evidence type="ECO:0000256" key="2">
    <source>
        <dbReference type="ARBA" id="ARBA00023242"/>
    </source>
</evidence>
<dbReference type="GeneID" id="111281160"/>
<feature type="compositionally biased region" description="Polar residues" evidence="3">
    <location>
        <begin position="552"/>
        <end position="564"/>
    </location>
</feature>
<dbReference type="Proteomes" id="UP000515121">
    <property type="component" value="Unplaced"/>
</dbReference>
<sequence>MDNSVFLFSSASHGGASSFLREYLSNSNINNADDSTFCLLNKASIIHSIRQRTANCSLPEGILDSLQIIEQLDRQQGLPISDSMRAAFCALAVHYTLTSLPHSWPCFFDAVQRIWRFRIRNIEDSGTSQLLGPDLRKWRDEIEAALWDNEISHKLLGINTQDEALRAIRVYLEEACSSMKPAFVRLELASPAGPTIDPVPAQSPPCCTDKGKRIMGVNSQTRFKLRSSHRRYKGPVIISASEEDEPSCSKYGSLSTPEVNKLQDELNSSTLEAGVTDPLPKALEVTETDEVASNLARKNLHTKGIVEDCNKDKGVPATSTDVPSTSFNPTMRHAQAEEGNQGTQAFIQQNKVNRPSLIERNVSDQAPAHRHHYINNGKGILKVNSQTRCKLRSSHRHHKGLVIIADSEEGRPSCNKYVSLSTPEIKQLQDALKSSNADLRAAVTDPLPEALEVAERVASYMAWKNLHAKSIVEEGHKDKGVPATSGNPTVDVLETSVNCTIESAQANWIAADIAGKNLCVKALGEDNSKMDRSVPPPSVNPSRVPAQDKEGSQGNQGSLHQNKPSLMERNCTARTYEWEDSIDVSTEETASCSNKCRLPSPKTKHVSPLKEHVIRKWVRKRKMNRWSIDEEKALQEGVLKYGTSWTLILSSNPGAFVNRTSGDLKDKWRNMGGK</sequence>
<keyword evidence="2" id="KW-0539">Nucleus</keyword>
<dbReference type="InterPro" id="IPR009057">
    <property type="entry name" value="Homeodomain-like_sf"/>
</dbReference>
<feature type="region of interest" description="Disordered" evidence="3">
    <location>
        <begin position="527"/>
        <end position="566"/>
    </location>
</feature>
<name>A0A6P5XAA6_DURZI</name>